<dbReference type="eggNOG" id="COG4626">
    <property type="taxonomic scope" value="Bacteria"/>
</dbReference>
<evidence type="ECO:0000259" key="1">
    <source>
        <dbReference type="Pfam" id="PF20441"/>
    </source>
</evidence>
<sequence length="323" mass="36903">MYKEYKFVSKILTGREQADRYFIAIFEQDSKDEAFAPETWEKSNPLLANDERAKTMRPSLQADVDLAAKQGTLRPILVKNFNMWQSARADSYISLDDWEKATIKPPDTMGKDVYIGLDLSKSSDLTSISWLVPEDGYLYADSHSFVGTKYGLEEKIKRDGFDYISGASRGECSITKLDSGMIDYDEVLRFIIDLIEQNQWNVRAICYDPWSFGYLLPEFEKRDLPMIEVRQGQRTLSIPTVRFRDDLFNGLLKHADNQLLAYAVNNAILKYDANNNAIINKAHNATKIDPLAALMNAYTIAMDQSKESEVADNDFYSSDDFSF</sequence>
<comment type="caution">
    <text evidence="2">The sequence shown here is derived from an EMBL/GenBank/DDBJ whole genome shotgun (WGS) entry which is preliminary data.</text>
</comment>
<dbReference type="AlphaFoldDB" id="A0A0R1EUI8"/>
<reference evidence="2 3" key="1">
    <citation type="journal article" date="2015" name="Genome Announc.">
        <title>Expanding the biotechnology potential of lactobacilli through comparative genomics of 213 strains and associated genera.</title>
        <authorList>
            <person name="Sun Z."/>
            <person name="Harris H.M."/>
            <person name="McCann A."/>
            <person name="Guo C."/>
            <person name="Argimon S."/>
            <person name="Zhang W."/>
            <person name="Yang X."/>
            <person name="Jeffery I.B."/>
            <person name="Cooney J.C."/>
            <person name="Kagawa T.F."/>
            <person name="Liu W."/>
            <person name="Song Y."/>
            <person name="Salvetti E."/>
            <person name="Wrobel A."/>
            <person name="Rasinkangas P."/>
            <person name="Parkhill J."/>
            <person name="Rea M.C."/>
            <person name="O'Sullivan O."/>
            <person name="Ritari J."/>
            <person name="Douillard F.P."/>
            <person name="Paul Ross R."/>
            <person name="Yang R."/>
            <person name="Briner A.E."/>
            <person name="Felis G.E."/>
            <person name="de Vos W.M."/>
            <person name="Barrangou R."/>
            <person name="Klaenhammer T.R."/>
            <person name="Caufield P.W."/>
            <person name="Cui Y."/>
            <person name="Zhang H."/>
            <person name="O'Toole P.W."/>
        </authorList>
    </citation>
    <scope>NUCLEOTIDE SEQUENCE [LARGE SCALE GENOMIC DNA]</scope>
    <source>
        <strain evidence="2 3">DSM 20178</strain>
    </source>
</reference>
<dbReference type="Gene3D" id="3.30.420.240">
    <property type="match status" value="1"/>
</dbReference>
<dbReference type="EMBL" id="AZCT01000003">
    <property type="protein sequence ID" value="KRK13013.1"/>
    <property type="molecule type" value="Genomic_DNA"/>
</dbReference>
<dbReference type="InterPro" id="IPR046462">
    <property type="entry name" value="TerL_nuclease"/>
</dbReference>
<dbReference type="Pfam" id="PF20441">
    <property type="entry name" value="TerL_nuclease"/>
    <property type="match status" value="1"/>
</dbReference>
<dbReference type="InterPro" id="IPR005021">
    <property type="entry name" value="Terminase_largesu-like"/>
</dbReference>
<dbReference type="GO" id="GO:0004519">
    <property type="term" value="F:endonuclease activity"/>
    <property type="evidence" value="ECO:0007669"/>
    <property type="project" value="InterPro"/>
</dbReference>
<evidence type="ECO:0000313" key="3">
    <source>
        <dbReference type="Proteomes" id="UP000051984"/>
    </source>
</evidence>
<evidence type="ECO:0000313" key="2">
    <source>
        <dbReference type="EMBL" id="KRK13013.1"/>
    </source>
</evidence>
<dbReference type="PATRIC" id="fig|1423816.3.peg.2251"/>
<dbReference type="PANTHER" id="PTHR41287:SF1">
    <property type="entry name" value="PROTEIN YMFN"/>
    <property type="match status" value="1"/>
</dbReference>
<name>A0A0R1EUI8_LACZE</name>
<feature type="domain" description="Terminase large subunit-like endonuclease" evidence="1">
    <location>
        <begin position="17"/>
        <end position="302"/>
    </location>
</feature>
<accession>A0A0R1EUI8</accession>
<gene>
    <name evidence="2" type="ORF">FD51_GL002170</name>
</gene>
<organism evidence="2 3">
    <name type="scientific">Lacticaseibacillus zeae DSM 20178 = KCTC 3804</name>
    <dbReference type="NCBI Taxonomy" id="1423816"/>
    <lineage>
        <taxon>Bacteria</taxon>
        <taxon>Bacillati</taxon>
        <taxon>Bacillota</taxon>
        <taxon>Bacilli</taxon>
        <taxon>Lactobacillales</taxon>
        <taxon>Lactobacillaceae</taxon>
        <taxon>Lacticaseibacillus</taxon>
    </lineage>
</organism>
<protein>
    <submittedName>
        <fullName evidence="2">Phage terminase-large subunit</fullName>
    </submittedName>
</protein>
<dbReference type="Proteomes" id="UP000051984">
    <property type="component" value="Unassembled WGS sequence"/>
</dbReference>
<proteinExistence type="predicted"/>
<dbReference type="PANTHER" id="PTHR41287">
    <property type="match status" value="1"/>
</dbReference>